<name>A0A523V0R0_UNCAE</name>
<gene>
    <name evidence="3" type="ORF">E3J59_00795</name>
</gene>
<dbReference type="GO" id="GO:0032259">
    <property type="term" value="P:methylation"/>
    <property type="evidence" value="ECO:0007669"/>
    <property type="project" value="UniProtKB-KW"/>
</dbReference>
<dbReference type="AlphaFoldDB" id="A0A523V0R0"/>
<dbReference type="PANTHER" id="PTHR33254:SF4">
    <property type="entry name" value="4-HYDROXY-4-METHYL-2-OXOGLUTARATE ALDOLASE 3-RELATED"/>
    <property type="match status" value="1"/>
</dbReference>
<keyword evidence="2" id="KW-0479">Metal-binding</keyword>
<feature type="binding site" evidence="2">
    <location>
        <begin position="87"/>
        <end position="90"/>
    </location>
    <ligand>
        <name>substrate</name>
    </ligand>
</feature>
<reference evidence="3 4" key="1">
    <citation type="submission" date="2019-03" db="EMBL/GenBank/DDBJ databases">
        <title>Metabolic potential of uncultured bacteria and archaea associated with petroleum seepage in deep-sea sediments.</title>
        <authorList>
            <person name="Dong X."/>
            <person name="Hubert C."/>
        </authorList>
    </citation>
    <scope>NUCLEOTIDE SEQUENCE [LARGE SCALE GENOMIC DNA]</scope>
    <source>
        <strain evidence="3">E29_bin78</strain>
    </source>
</reference>
<dbReference type="CDD" id="cd16841">
    <property type="entry name" value="RraA_family"/>
    <property type="match status" value="1"/>
</dbReference>
<feature type="binding site" evidence="2">
    <location>
        <position position="109"/>
    </location>
    <ligand>
        <name>substrate</name>
    </ligand>
</feature>
<dbReference type="Proteomes" id="UP000320679">
    <property type="component" value="Unassembled WGS sequence"/>
</dbReference>
<organism evidence="3 4">
    <name type="scientific">Aerophobetes bacterium</name>
    <dbReference type="NCBI Taxonomy" id="2030807"/>
    <lineage>
        <taxon>Bacteria</taxon>
        <taxon>Candidatus Aerophobota</taxon>
    </lineage>
</organism>
<keyword evidence="3" id="KW-0489">Methyltransferase</keyword>
<evidence type="ECO:0000313" key="3">
    <source>
        <dbReference type="EMBL" id="TET48289.1"/>
    </source>
</evidence>
<evidence type="ECO:0000256" key="2">
    <source>
        <dbReference type="PIRSR" id="PIRSR605493-1"/>
    </source>
</evidence>
<proteinExistence type="predicted"/>
<sequence length="214" mass="22813">MNNIVAKLKKVSTAMVSDALTALGIDRGVMCSRIRQIVPGTKMVGLAFTLRTPPGNVLPCVKALEEVRGGEVVVIDAGGDEEYSYLGEQMSTDAGNAGAVGIVIDGLVRDVEGIIRLEFPVFARGTTPRVALYHDLPGKTGVPITCGGCVVEPGDIIHGGSDGIAVIPGKDAQRVAELAQKFQNSDDEHLRMIRGGKRLSEFPEVYEPHTIEKY</sequence>
<keyword evidence="3" id="KW-0808">Transferase</keyword>
<dbReference type="InterPro" id="IPR036704">
    <property type="entry name" value="RraA/RraA-like_sf"/>
</dbReference>
<dbReference type="EMBL" id="SOJK01000036">
    <property type="protein sequence ID" value="TET48289.1"/>
    <property type="molecule type" value="Genomic_DNA"/>
</dbReference>
<evidence type="ECO:0000256" key="1">
    <source>
        <dbReference type="ARBA" id="ARBA00029596"/>
    </source>
</evidence>
<accession>A0A523V0R0</accession>
<comment type="caution">
    <text evidence="3">The sequence shown here is derived from an EMBL/GenBank/DDBJ whole genome shotgun (WGS) entry which is preliminary data.</text>
</comment>
<dbReference type="InterPro" id="IPR005493">
    <property type="entry name" value="RraA/RraA-like"/>
</dbReference>
<dbReference type="GO" id="GO:0046872">
    <property type="term" value="F:metal ion binding"/>
    <property type="evidence" value="ECO:0007669"/>
    <property type="project" value="UniProtKB-KW"/>
</dbReference>
<dbReference type="PANTHER" id="PTHR33254">
    <property type="entry name" value="4-HYDROXY-4-METHYL-2-OXOGLUTARATE ALDOLASE 3-RELATED"/>
    <property type="match status" value="1"/>
</dbReference>
<dbReference type="Pfam" id="PF03737">
    <property type="entry name" value="RraA-like"/>
    <property type="match status" value="1"/>
</dbReference>
<dbReference type="Gene3D" id="3.50.30.40">
    <property type="entry name" value="Ribonuclease E inhibitor RraA/RraA-like"/>
    <property type="match status" value="1"/>
</dbReference>
<comment type="cofactor">
    <cofactor evidence="2">
        <name>Mg(2+)</name>
        <dbReference type="ChEBI" id="CHEBI:18420"/>
    </cofactor>
</comment>
<evidence type="ECO:0000313" key="4">
    <source>
        <dbReference type="Proteomes" id="UP000320679"/>
    </source>
</evidence>
<protein>
    <recommendedName>
        <fullName evidence="1">Regulator of ribonuclease activity homolog</fullName>
    </recommendedName>
</protein>
<feature type="binding site" evidence="2">
    <location>
        <position position="110"/>
    </location>
    <ligand>
        <name>Mg(2+)</name>
        <dbReference type="ChEBI" id="CHEBI:18420"/>
    </ligand>
</feature>
<dbReference type="GO" id="GO:0008168">
    <property type="term" value="F:methyltransferase activity"/>
    <property type="evidence" value="ECO:0007669"/>
    <property type="project" value="UniProtKB-KW"/>
</dbReference>
<keyword evidence="2" id="KW-0460">Magnesium</keyword>
<dbReference type="SUPFAM" id="SSF89562">
    <property type="entry name" value="RraA-like"/>
    <property type="match status" value="1"/>
</dbReference>